<evidence type="ECO:0000313" key="2">
    <source>
        <dbReference type="EMBL" id="EIM80174.1"/>
    </source>
</evidence>
<dbReference type="OMA" id="VEIMIRF"/>
<dbReference type="KEGG" id="shs:STEHIDRAFT_68702"/>
<keyword evidence="3" id="KW-1185">Reference proteome</keyword>
<dbReference type="GeneID" id="18806454"/>
<gene>
    <name evidence="2" type="ORF">STEHIDRAFT_68702</name>
</gene>
<evidence type="ECO:0000259" key="1">
    <source>
        <dbReference type="Pfam" id="PF20209"/>
    </source>
</evidence>
<dbReference type="AlphaFoldDB" id="R7RXW5"/>
<organism evidence="2 3">
    <name type="scientific">Stereum hirsutum (strain FP-91666)</name>
    <name type="common">White-rot fungus</name>
    <dbReference type="NCBI Taxonomy" id="721885"/>
    <lineage>
        <taxon>Eukaryota</taxon>
        <taxon>Fungi</taxon>
        <taxon>Dikarya</taxon>
        <taxon>Basidiomycota</taxon>
        <taxon>Agaricomycotina</taxon>
        <taxon>Agaricomycetes</taxon>
        <taxon>Russulales</taxon>
        <taxon>Stereaceae</taxon>
        <taxon>Stereum</taxon>
    </lineage>
</organism>
<dbReference type="Pfam" id="PF20209">
    <property type="entry name" value="DUF6570"/>
    <property type="match status" value="1"/>
</dbReference>
<name>R7RXW5_STEHR</name>
<dbReference type="InterPro" id="IPR046700">
    <property type="entry name" value="DUF6570"/>
</dbReference>
<dbReference type="Proteomes" id="UP000053927">
    <property type="component" value="Unassembled WGS sequence"/>
</dbReference>
<proteinExistence type="predicted"/>
<feature type="non-terminal residue" evidence="2">
    <location>
        <position position="209"/>
    </location>
</feature>
<reference evidence="3" key="1">
    <citation type="journal article" date="2012" name="Science">
        <title>The Paleozoic origin of enzymatic lignin decomposition reconstructed from 31 fungal genomes.</title>
        <authorList>
            <person name="Floudas D."/>
            <person name="Binder M."/>
            <person name="Riley R."/>
            <person name="Barry K."/>
            <person name="Blanchette R.A."/>
            <person name="Henrissat B."/>
            <person name="Martinez A.T."/>
            <person name="Otillar R."/>
            <person name="Spatafora J.W."/>
            <person name="Yadav J.S."/>
            <person name="Aerts A."/>
            <person name="Benoit I."/>
            <person name="Boyd A."/>
            <person name="Carlson A."/>
            <person name="Copeland A."/>
            <person name="Coutinho P.M."/>
            <person name="de Vries R.P."/>
            <person name="Ferreira P."/>
            <person name="Findley K."/>
            <person name="Foster B."/>
            <person name="Gaskell J."/>
            <person name="Glotzer D."/>
            <person name="Gorecki P."/>
            <person name="Heitman J."/>
            <person name="Hesse C."/>
            <person name="Hori C."/>
            <person name="Igarashi K."/>
            <person name="Jurgens J.A."/>
            <person name="Kallen N."/>
            <person name="Kersten P."/>
            <person name="Kohler A."/>
            <person name="Kuees U."/>
            <person name="Kumar T.K.A."/>
            <person name="Kuo A."/>
            <person name="LaButti K."/>
            <person name="Larrondo L.F."/>
            <person name="Lindquist E."/>
            <person name="Ling A."/>
            <person name="Lombard V."/>
            <person name="Lucas S."/>
            <person name="Lundell T."/>
            <person name="Martin R."/>
            <person name="McLaughlin D.J."/>
            <person name="Morgenstern I."/>
            <person name="Morin E."/>
            <person name="Murat C."/>
            <person name="Nagy L.G."/>
            <person name="Nolan M."/>
            <person name="Ohm R.A."/>
            <person name="Patyshakuliyeva A."/>
            <person name="Rokas A."/>
            <person name="Ruiz-Duenas F.J."/>
            <person name="Sabat G."/>
            <person name="Salamov A."/>
            <person name="Samejima M."/>
            <person name="Schmutz J."/>
            <person name="Slot J.C."/>
            <person name="St John F."/>
            <person name="Stenlid J."/>
            <person name="Sun H."/>
            <person name="Sun S."/>
            <person name="Syed K."/>
            <person name="Tsang A."/>
            <person name="Wiebenga A."/>
            <person name="Young D."/>
            <person name="Pisabarro A."/>
            <person name="Eastwood D.C."/>
            <person name="Martin F."/>
            <person name="Cullen D."/>
            <person name="Grigoriev I.V."/>
            <person name="Hibbett D.S."/>
        </authorList>
    </citation>
    <scope>NUCLEOTIDE SEQUENCE [LARGE SCALE GENOMIC DNA]</scope>
    <source>
        <strain evidence="3">FP-91666</strain>
    </source>
</reference>
<sequence>MERQLVSACRATTISCTYKADKGGVRGARQRYCQGNVAIIPQDICSLRRVIPPSLEEARDLMCVLFVGRNAVPTMETVRKMNPCLVSRRRVEIMIRFLVENNQHYRRLGVSYSATNLMAICSGPGFCDGDDIGVPATLDIQHLPLGDGATEAVTSRYDRPGSAPFIIPPDAVFIETTGFANASQGAITDSQMKARALKWCLDGQSFLNV</sequence>
<protein>
    <recommendedName>
        <fullName evidence="1">DUF6570 domain-containing protein</fullName>
    </recommendedName>
</protein>
<dbReference type="EMBL" id="JH687399">
    <property type="protein sequence ID" value="EIM80174.1"/>
    <property type="molecule type" value="Genomic_DNA"/>
</dbReference>
<dbReference type="RefSeq" id="XP_007310670.1">
    <property type="nucleotide sequence ID" value="XM_007310608.1"/>
</dbReference>
<dbReference type="OrthoDB" id="432234at2759"/>
<accession>R7RXW5</accession>
<evidence type="ECO:0000313" key="3">
    <source>
        <dbReference type="Proteomes" id="UP000053927"/>
    </source>
</evidence>
<feature type="domain" description="DUF6570" evidence="1">
    <location>
        <begin position="1"/>
        <end position="113"/>
    </location>
</feature>